<dbReference type="SUPFAM" id="SSF53901">
    <property type="entry name" value="Thiolase-like"/>
    <property type="match status" value="2"/>
</dbReference>
<organism evidence="5 6">
    <name type="scientific">Hyphomonas jannaschiana VP2</name>
    <dbReference type="NCBI Taxonomy" id="1280952"/>
    <lineage>
        <taxon>Bacteria</taxon>
        <taxon>Pseudomonadati</taxon>
        <taxon>Pseudomonadota</taxon>
        <taxon>Alphaproteobacteria</taxon>
        <taxon>Hyphomonadales</taxon>
        <taxon>Hyphomonadaceae</taxon>
        <taxon>Hyphomonas</taxon>
    </lineage>
</organism>
<dbReference type="RefSeq" id="WP_035582133.1">
    <property type="nucleotide sequence ID" value="NZ_ARYJ01000006.1"/>
</dbReference>
<dbReference type="InterPro" id="IPR013747">
    <property type="entry name" value="ACP_syn_III_C"/>
</dbReference>
<reference evidence="5 6" key="1">
    <citation type="journal article" date="2014" name="Antonie Van Leeuwenhoek">
        <title>Hyphomonas beringensis sp. nov. and Hyphomonas chukchiensis sp. nov., isolated from surface seawater of the Bering Sea and Chukchi Sea.</title>
        <authorList>
            <person name="Li C."/>
            <person name="Lai Q."/>
            <person name="Li G."/>
            <person name="Dong C."/>
            <person name="Wang J."/>
            <person name="Liao Y."/>
            <person name="Shao Z."/>
        </authorList>
    </citation>
    <scope>NUCLEOTIDE SEQUENCE [LARGE SCALE GENOMIC DNA]</scope>
    <source>
        <strain evidence="5 6">VP2</strain>
    </source>
</reference>
<dbReference type="GO" id="GO:0004315">
    <property type="term" value="F:3-oxoacyl-[acyl-carrier-protein] synthase activity"/>
    <property type="evidence" value="ECO:0007669"/>
    <property type="project" value="InterPro"/>
</dbReference>
<dbReference type="Proteomes" id="UP000024816">
    <property type="component" value="Unassembled WGS sequence"/>
</dbReference>
<dbReference type="NCBIfam" id="NF005703">
    <property type="entry name" value="PRK07515.1"/>
    <property type="match status" value="1"/>
</dbReference>
<keyword evidence="1" id="KW-0808">Transferase</keyword>
<dbReference type="PANTHER" id="PTHR34069:SF2">
    <property type="entry name" value="BETA-KETOACYL-[ACYL-CARRIER-PROTEIN] SYNTHASE III"/>
    <property type="match status" value="1"/>
</dbReference>
<accession>A0A059FC58</accession>
<dbReference type="EMBL" id="ARYJ01000006">
    <property type="protein sequence ID" value="KCZ88126.1"/>
    <property type="molecule type" value="Genomic_DNA"/>
</dbReference>
<dbReference type="Gene3D" id="3.40.47.10">
    <property type="match status" value="2"/>
</dbReference>
<dbReference type="PANTHER" id="PTHR34069">
    <property type="entry name" value="3-OXOACYL-[ACYL-CARRIER-PROTEIN] SYNTHASE 3"/>
    <property type="match status" value="1"/>
</dbReference>
<dbReference type="InterPro" id="IPR016039">
    <property type="entry name" value="Thiolase-like"/>
</dbReference>
<keyword evidence="2" id="KW-0012">Acyltransferase</keyword>
<dbReference type="InterPro" id="IPR013751">
    <property type="entry name" value="ACP_syn_III_N"/>
</dbReference>
<name>A0A059FC58_9PROT</name>
<dbReference type="OrthoDB" id="4336181at2"/>
<proteinExistence type="predicted"/>
<dbReference type="GO" id="GO:0044550">
    <property type="term" value="P:secondary metabolite biosynthetic process"/>
    <property type="evidence" value="ECO:0007669"/>
    <property type="project" value="TreeGrafter"/>
</dbReference>
<dbReference type="GO" id="GO:0006633">
    <property type="term" value="P:fatty acid biosynthetic process"/>
    <property type="evidence" value="ECO:0007669"/>
    <property type="project" value="InterPro"/>
</dbReference>
<evidence type="ECO:0000313" key="6">
    <source>
        <dbReference type="Proteomes" id="UP000024816"/>
    </source>
</evidence>
<protein>
    <submittedName>
        <fullName evidence="5">3-oxoacyl-(Acyl carrier protein) synthase III</fullName>
    </submittedName>
</protein>
<dbReference type="PATRIC" id="fig|1280952.3.peg.2218"/>
<feature type="domain" description="Beta-ketoacyl-[acyl-carrier-protein] synthase III C-terminal" evidence="3">
    <location>
        <begin position="281"/>
        <end position="370"/>
    </location>
</feature>
<dbReference type="eggNOG" id="COG0332">
    <property type="taxonomic scope" value="Bacteria"/>
</dbReference>
<gene>
    <name evidence="5" type="ORF">HJA_11105</name>
</gene>
<feature type="domain" description="Beta-ketoacyl-[acyl-carrier-protein] synthase III N-terminal" evidence="4">
    <location>
        <begin position="150"/>
        <end position="230"/>
    </location>
</feature>
<evidence type="ECO:0000256" key="1">
    <source>
        <dbReference type="ARBA" id="ARBA00022679"/>
    </source>
</evidence>
<sequence>MKNAVISSTGLWTPPHSISNEELVEAYNAWADNWNRERDADIASGLIEPKTHSSVEFIEKASGIKARYVMDKSGVLDPDIMAPRIPERPNEQISVLAEIAVNAARQALERAGRKPEDVDAVICAASNMQRAYPAMAIEVQQALGIGGFAFDMNVACSSATFGIQTAADFVRTGSAKSVLMVNPEICSGHLNFTDRDSHFIFGDVATAVLVEEESIAPAGHWKILGTKLKTEFSNNIRNNFGFLNRAAPEGIGAPDKLFKQEGRKVFKEVVPMVATMIGEHLDELNLQGTDLRRLWLHQANANMNRLISTKVLGHEASADESPTVLDTYANTSSAGSIIAFHKHSEDFKPGEKGLICSFGAGYSAGTVFVEKTA</sequence>
<dbReference type="CDD" id="cd00830">
    <property type="entry name" value="KAS_III"/>
    <property type="match status" value="1"/>
</dbReference>
<comment type="caution">
    <text evidence="5">The sequence shown here is derived from an EMBL/GenBank/DDBJ whole genome shotgun (WGS) entry which is preliminary data.</text>
</comment>
<evidence type="ECO:0000256" key="2">
    <source>
        <dbReference type="ARBA" id="ARBA00023315"/>
    </source>
</evidence>
<dbReference type="STRING" id="1280952.HJA_11105"/>
<keyword evidence="6" id="KW-1185">Reference proteome</keyword>
<evidence type="ECO:0000259" key="4">
    <source>
        <dbReference type="Pfam" id="PF08545"/>
    </source>
</evidence>
<dbReference type="Pfam" id="PF08545">
    <property type="entry name" value="ACP_syn_III"/>
    <property type="match status" value="1"/>
</dbReference>
<evidence type="ECO:0000313" key="5">
    <source>
        <dbReference type="EMBL" id="KCZ88126.1"/>
    </source>
</evidence>
<evidence type="ECO:0000259" key="3">
    <source>
        <dbReference type="Pfam" id="PF08541"/>
    </source>
</evidence>
<dbReference type="AlphaFoldDB" id="A0A059FC58"/>
<dbReference type="Pfam" id="PF08541">
    <property type="entry name" value="ACP_syn_III_C"/>
    <property type="match status" value="1"/>
</dbReference>